<proteinExistence type="predicted"/>
<evidence type="ECO:0000313" key="2">
    <source>
        <dbReference type="Proteomes" id="UP001589828"/>
    </source>
</evidence>
<protein>
    <submittedName>
        <fullName evidence="1">Uncharacterized protein</fullName>
    </submittedName>
</protein>
<gene>
    <name evidence="1" type="ORF">ACFFGT_25165</name>
</gene>
<dbReference type="RefSeq" id="WP_377025277.1">
    <property type="nucleotide sequence ID" value="NZ_JBHLTS010000075.1"/>
</dbReference>
<sequence length="79" mass="9509">MNIKEDFHHLIDTIDDEQLLKSYYQLVQQLNANRTGHLWNNLNEAEKQELLIAYDESFDDANLLSHDQVKQMHKKWLKQ</sequence>
<accession>A0ABV6LDH7</accession>
<dbReference type="EMBL" id="JBHLTS010000075">
    <property type="protein sequence ID" value="MFC0517527.1"/>
    <property type="molecule type" value="Genomic_DNA"/>
</dbReference>
<reference evidence="1 2" key="1">
    <citation type="submission" date="2024-09" db="EMBL/GenBank/DDBJ databases">
        <authorList>
            <person name="Sun Q."/>
            <person name="Mori K."/>
        </authorList>
    </citation>
    <scope>NUCLEOTIDE SEQUENCE [LARGE SCALE GENOMIC DNA]</scope>
    <source>
        <strain evidence="1 2">NCAIM B.02415</strain>
    </source>
</reference>
<organism evidence="1 2">
    <name type="scientific">Mucilaginibacter angelicae</name>
    <dbReference type="NCBI Taxonomy" id="869718"/>
    <lineage>
        <taxon>Bacteria</taxon>
        <taxon>Pseudomonadati</taxon>
        <taxon>Bacteroidota</taxon>
        <taxon>Sphingobacteriia</taxon>
        <taxon>Sphingobacteriales</taxon>
        <taxon>Sphingobacteriaceae</taxon>
        <taxon>Mucilaginibacter</taxon>
    </lineage>
</organism>
<evidence type="ECO:0000313" key="1">
    <source>
        <dbReference type="EMBL" id="MFC0517527.1"/>
    </source>
</evidence>
<comment type="caution">
    <text evidence="1">The sequence shown here is derived from an EMBL/GenBank/DDBJ whole genome shotgun (WGS) entry which is preliminary data.</text>
</comment>
<dbReference type="Proteomes" id="UP001589828">
    <property type="component" value="Unassembled WGS sequence"/>
</dbReference>
<keyword evidence="2" id="KW-1185">Reference proteome</keyword>
<name>A0ABV6LDH7_9SPHI</name>